<dbReference type="AlphaFoldDB" id="A0A0G0ZM72"/>
<reference evidence="2 3" key="1">
    <citation type="journal article" date="2015" name="Nature">
        <title>rRNA introns, odd ribosomes, and small enigmatic genomes across a large radiation of phyla.</title>
        <authorList>
            <person name="Brown C.T."/>
            <person name="Hug L.A."/>
            <person name="Thomas B.C."/>
            <person name="Sharon I."/>
            <person name="Castelle C.J."/>
            <person name="Singh A."/>
            <person name="Wilkins M.J."/>
            <person name="Williams K.H."/>
            <person name="Banfield J.F."/>
        </authorList>
    </citation>
    <scope>NUCLEOTIDE SEQUENCE [LARGE SCALE GENOMIC DNA]</scope>
</reference>
<dbReference type="Gene3D" id="3.40.50.1010">
    <property type="entry name" value="5'-nuclease"/>
    <property type="match status" value="1"/>
</dbReference>
<protein>
    <recommendedName>
        <fullName evidence="1">PIN domain-containing protein</fullName>
    </recommendedName>
</protein>
<dbReference type="SUPFAM" id="SSF88723">
    <property type="entry name" value="PIN domain-like"/>
    <property type="match status" value="1"/>
</dbReference>
<comment type="caution">
    <text evidence="2">The sequence shown here is derived from an EMBL/GenBank/DDBJ whole genome shotgun (WGS) entry which is preliminary data.</text>
</comment>
<dbReference type="Proteomes" id="UP000034753">
    <property type="component" value="Unassembled WGS sequence"/>
</dbReference>
<dbReference type="Pfam" id="PF01850">
    <property type="entry name" value="PIN"/>
    <property type="match status" value="1"/>
</dbReference>
<sequence length="128" mass="15170">MIFVDTNYFLRFLLKDIDSQYSEAKKLFLLAAKDEQKLLSSTVVFFEVFWVLRSTYRKNKQTLVKKLDNLLKLNIEFNEHQLLVESVNLFKNLNLSLEDCYNLVFSRARGVKSFKTFDLKLAKAFKIK</sequence>
<proteinExistence type="predicted"/>
<evidence type="ECO:0000313" key="3">
    <source>
        <dbReference type="Proteomes" id="UP000034753"/>
    </source>
</evidence>
<name>A0A0G0ZM72_9BACT</name>
<dbReference type="InterPro" id="IPR029060">
    <property type="entry name" value="PIN-like_dom_sf"/>
</dbReference>
<accession>A0A0G0ZM72</accession>
<evidence type="ECO:0000259" key="1">
    <source>
        <dbReference type="Pfam" id="PF01850"/>
    </source>
</evidence>
<dbReference type="PANTHER" id="PTHR38826">
    <property type="entry name" value="RIBONUCLEASE VAPC13"/>
    <property type="match status" value="1"/>
</dbReference>
<dbReference type="PANTHER" id="PTHR38826:SF5">
    <property type="entry name" value="RIBONUCLEASE VAPC13"/>
    <property type="match status" value="1"/>
</dbReference>
<feature type="domain" description="PIN" evidence="1">
    <location>
        <begin position="2"/>
        <end position="123"/>
    </location>
</feature>
<organism evidence="2 3">
    <name type="scientific">Candidatus Daviesbacteria bacterium GW2011_GWB1_41_5</name>
    <dbReference type="NCBI Taxonomy" id="1618429"/>
    <lineage>
        <taxon>Bacteria</taxon>
        <taxon>Candidatus Daviesiibacteriota</taxon>
    </lineage>
</organism>
<dbReference type="EMBL" id="LCBN01000008">
    <property type="protein sequence ID" value="KKS14083.1"/>
    <property type="molecule type" value="Genomic_DNA"/>
</dbReference>
<dbReference type="InterPro" id="IPR052106">
    <property type="entry name" value="PINc/VapC_TA"/>
</dbReference>
<gene>
    <name evidence="2" type="ORF">UU67_C0008G0015</name>
</gene>
<evidence type="ECO:0000313" key="2">
    <source>
        <dbReference type="EMBL" id="KKS14083.1"/>
    </source>
</evidence>
<dbReference type="InterPro" id="IPR002716">
    <property type="entry name" value="PIN_dom"/>
</dbReference>